<accession>X1E746</accession>
<dbReference type="EMBL" id="BART01031310">
    <property type="protein sequence ID" value="GAH12979.1"/>
    <property type="molecule type" value="Genomic_DNA"/>
</dbReference>
<name>X1E746_9ZZZZ</name>
<protein>
    <submittedName>
        <fullName evidence="1">Uncharacterized protein</fullName>
    </submittedName>
</protein>
<organism evidence="1">
    <name type="scientific">marine sediment metagenome</name>
    <dbReference type="NCBI Taxonomy" id="412755"/>
    <lineage>
        <taxon>unclassified sequences</taxon>
        <taxon>metagenomes</taxon>
        <taxon>ecological metagenomes</taxon>
    </lineage>
</organism>
<reference evidence="1" key="1">
    <citation type="journal article" date="2014" name="Front. Microbiol.">
        <title>High frequency of phylogenetically diverse reductive dehalogenase-homologous genes in deep subseafloor sedimentary metagenomes.</title>
        <authorList>
            <person name="Kawai M."/>
            <person name="Futagami T."/>
            <person name="Toyoda A."/>
            <person name="Takaki Y."/>
            <person name="Nishi S."/>
            <person name="Hori S."/>
            <person name="Arai W."/>
            <person name="Tsubouchi T."/>
            <person name="Morono Y."/>
            <person name="Uchiyama I."/>
            <person name="Ito T."/>
            <person name="Fujiyama A."/>
            <person name="Inagaki F."/>
            <person name="Takami H."/>
        </authorList>
    </citation>
    <scope>NUCLEOTIDE SEQUENCE</scope>
    <source>
        <strain evidence="1">Expedition CK06-06</strain>
    </source>
</reference>
<proteinExistence type="predicted"/>
<feature type="non-terminal residue" evidence="1">
    <location>
        <position position="97"/>
    </location>
</feature>
<dbReference type="AlphaFoldDB" id="X1E746"/>
<sequence length="97" mass="11125">MSHILNLTDIILCARQKKQSIRVTAQPKAQKTFQLEINNQCQELIQKGNQIKPELNKIKGIQITSLENGTNSYNMEIDQQIEAAVLSEVLRRDFNMI</sequence>
<evidence type="ECO:0000313" key="1">
    <source>
        <dbReference type="EMBL" id="GAH12979.1"/>
    </source>
</evidence>
<comment type="caution">
    <text evidence="1">The sequence shown here is derived from an EMBL/GenBank/DDBJ whole genome shotgun (WGS) entry which is preliminary data.</text>
</comment>
<gene>
    <name evidence="1" type="ORF">S01H4_54410</name>
</gene>